<protein>
    <submittedName>
        <fullName evidence="1">Str. FM013</fullName>
    </submittedName>
</protein>
<name>A0A0G4P5V1_PENC3</name>
<gene>
    <name evidence="1" type="ORF">PCAMFM013_S006g000212</name>
</gene>
<dbReference type="Proteomes" id="UP000053732">
    <property type="component" value="Unassembled WGS sequence"/>
</dbReference>
<organism evidence="1 2">
    <name type="scientific">Penicillium camemberti (strain FM 013)</name>
    <dbReference type="NCBI Taxonomy" id="1429867"/>
    <lineage>
        <taxon>Eukaryota</taxon>
        <taxon>Fungi</taxon>
        <taxon>Dikarya</taxon>
        <taxon>Ascomycota</taxon>
        <taxon>Pezizomycotina</taxon>
        <taxon>Eurotiomycetes</taxon>
        <taxon>Eurotiomycetidae</taxon>
        <taxon>Eurotiales</taxon>
        <taxon>Aspergillaceae</taxon>
        <taxon>Penicillium</taxon>
    </lineage>
</organism>
<keyword evidence="2" id="KW-1185">Reference proteome</keyword>
<sequence>MLVVLATLRRDSALERGMLFDVGKCDSTKLLNLSPFVTYPTLERPNTVNATPCPIHGSALGLWSTKGPTHEKLAIWSRVKWWYYTYYEGPTLAILWGYGDRS</sequence>
<accession>A0A0G4P5V1</accession>
<evidence type="ECO:0000313" key="1">
    <source>
        <dbReference type="EMBL" id="CRL21672.1"/>
    </source>
</evidence>
<dbReference type="AlphaFoldDB" id="A0A0G4P5V1"/>
<proteinExistence type="predicted"/>
<dbReference type="EMBL" id="HG793139">
    <property type="protein sequence ID" value="CRL21672.1"/>
    <property type="molecule type" value="Genomic_DNA"/>
</dbReference>
<evidence type="ECO:0000313" key="2">
    <source>
        <dbReference type="Proteomes" id="UP000053732"/>
    </source>
</evidence>
<reference evidence="1 2" key="1">
    <citation type="journal article" date="2014" name="Nat. Commun.">
        <title>Multiple recent horizontal transfers of a large genomic region in cheese making fungi.</title>
        <authorList>
            <person name="Cheeseman K."/>
            <person name="Ropars J."/>
            <person name="Renault P."/>
            <person name="Dupont J."/>
            <person name="Gouzy J."/>
            <person name="Branca A."/>
            <person name="Abraham A.L."/>
            <person name="Ceppi M."/>
            <person name="Conseiller E."/>
            <person name="Debuchy R."/>
            <person name="Malagnac F."/>
            <person name="Goarin A."/>
            <person name="Silar P."/>
            <person name="Lacoste S."/>
            <person name="Sallet E."/>
            <person name="Bensimon A."/>
            <person name="Giraud T."/>
            <person name="Brygoo Y."/>
        </authorList>
    </citation>
    <scope>NUCLEOTIDE SEQUENCE [LARGE SCALE GENOMIC DNA]</scope>
    <source>
        <strain evidence="2">FM 013</strain>
    </source>
</reference>